<organism evidence="2 3">
    <name type="scientific">Streptomyces enissocaesilis</name>
    <dbReference type="NCBI Taxonomy" id="332589"/>
    <lineage>
        <taxon>Bacteria</taxon>
        <taxon>Bacillati</taxon>
        <taxon>Actinomycetota</taxon>
        <taxon>Actinomycetes</taxon>
        <taxon>Kitasatosporales</taxon>
        <taxon>Streptomycetaceae</taxon>
        <taxon>Streptomyces</taxon>
        <taxon>Streptomyces rochei group</taxon>
    </lineage>
</organism>
<dbReference type="EMBL" id="BAAAUD010000096">
    <property type="protein sequence ID" value="GAA2970291.1"/>
    <property type="molecule type" value="Genomic_DNA"/>
</dbReference>
<reference evidence="2 3" key="1">
    <citation type="journal article" date="2019" name="Int. J. Syst. Evol. Microbiol.">
        <title>The Global Catalogue of Microorganisms (GCM) 10K type strain sequencing project: providing services to taxonomists for standard genome sequencing and annotation.</title>
        <authorList>
            <consortium name="The Broad Institute Genomics Platform"/>
            <consortium name="The Broad Institute Genome Sequencing Center for Infectious Disease"/>
            <person name="Wu L."/>
            <person name="Ma J."/>
        </authorList>
    </citation>
    <scope>NUCLEOTIDE SEQUENCE [LARGE SCALE GENOMIC DNA]</scope>
    <source>
        <strain evidence="2 3">JCM 9088</strain>
    </source>
</reference>
<gene>
    <name evidence="2" type="ORF">GCM10010446_64110</name>
</gene>
<dbReference type="Proteomes" id="UP001500403">
    <property type="component" value="Unassembled WGS sequence"/>
</dbReference>
<evidence type="ECO:0000313" key="3">
    <source>
        <dbReference type="Proteomes" id="UP001500403"/>
    </source>
</evidence>
<evidence type="ECO:0000256" key="1">
    <source>
        <dbReference type="SAM" id="MobiDB-lite"/>
    </source>
</evidence>
<protein>
    <submittedName>
        <fullName evidence="2">Uncharacterized protein</fullName>
    </submittedName>
</protein>
<feature type="region of interest" description="Disordered" evidence="1">
    <location>
        <begin position="43"/>
        <end position="66"/>
    </location>
</feature>
<proteinExistence type="predicted"/>
<accession>A0ABN3XMX9</accession>
<name>A0ABN3XMX9_9ACTN</name>
<comment type="caution">
    <text evidence="2">The sequence shown here is derived from an EMBL/GenBank/DDBJ whole genome shotgun (WGS) entry which is preliminary data.</text>
</comment>
<evidence type="ECO:0000313" key="2">
    <source>
        <dbReference type="EMBL" id="GAA2970291.1"/>
    </source>
</evidence>
<keyword evidence="3" id="KW-1185">Reference proteome</keyword>
<sequence>MWFCLPARPSAAEHLADEVLLDGAEPGQELRCGALPEPLYGPSSSAYDRNNNVESPTIFSSGGETW</sequence>